<dbReference type="Gene3D" id="2.30.130.30">
    <property type="entry name" value="Hypothetical protein"/>
    <property type="match status" value="1"/>
</dbReference>
<feature type="transmembrane region" description="Helical" evidence="5">
    <location>
        <begin position="42"/>
        <end position="65"/>
    </location>
</feature>
<feature type="domain" description="ASCH" evidence="6">
    <location>
        <begin position="432"/>
        <end position="538"/>
    </location>
</feature>
<feature type="transmembrane region" description="Helical" evidence="5">
    <location>
        <begin position="86"/>
        <end position="107"/>
    </location>
</feature>
<reference evidence="8 9" key="1">
    <citation type="submission" date="2017-09" db="EMBL/GenBank/DDBJ databases">
        <title>Depth-based differentiation of microbial function through sediment-hosted aquifers and enrichment of novel symbionts in the deep terrestrial subsurface.</title>
        <authorList>
            <person name="Probst A.J."/>
            <person name="Ladd B."/>
            <person name="Jarett J.K."/>
            <person name="Geller-Mcgrath D.E."/>
            <person name="Sieber C.M."/>
            <person name="Emerson J.B."/>
            <person name="Anantharaman K."/>
            <person name="Thomas B.C."/>
            <person name="Malmstrom R."/>
            <person name="Stieglmeier M."/>
            <person name="Klingl A."/>
            <person name="Woyke T."/>
            <person name="Ryan C.M."/>
            <person name="Banfield J.F."/>
        </authorList>
    </citation>
    <scope>NUCLEOTIDE SEQUENCE [LARGE SCALE GENOMIC DNA]</scope>
    <source>
        <strain evidence="8">CG10_big_fil_rev_8_21_14_0_10_48_11</strain>
    </source>
</reference>
<feature type="transmembrane region" description="Helical" evidence="5">
    <location>
        <begin position="354"/>
        <end position="378"/>
    </location>
</feature>
<dbReference type="AlphaFoldDB" id="A0A2M8LEE9"/>
<evidence type="ECO:0000259" key="6">
    <source>
        <dbReference type="Pfam" id="PF04266"/>
    </source>
</evidence>
<feature type="transmembrane region" description="Helical" evidence="5">
    <location>
        <begin position="238"/>
        <end position="254"/>
    </location>
</feature>
<dbReference type="InterPro" id="IPR007016">
    <property type="entry name" value="O-antigen_ligase-rel_domated"/>
</dbReference>
<dbReference type="Proteomes" id="UP000231152">
    <property type="component" value="Unassembled WGS sequence"/>
</dbReference>
<keyword evidence="3 5" id="KW-1133">Transmembrane helix</keyword>
<keyword evidence="4 5" id="KW-0472">Membrane</keyword>
<name>A0A2M8LEE9_9BACT</name>
<feature type="transmembrane region" description="Helical" evidence="5">
    <location>
        <begin position="181"/>
        <end position="204"/>
    </location>
</feature>
<feature type="transmembrane region" description="Helical" evidence="5">
    <location>
        <begin position="143"/>
        <end position="161"/>
    </location>
</feature>
<dbReference type="GO" id="GO:0016020">
    <property type="term" value="C:membrane"/>
    <property type="evidence" value="ECO:0007669"/>
    <property type="project" value="UniProtKB-SubCell"/>
</dbReference>
<dbReference type="InterPro" id="IPR007374">
    <property type="entry name" value="ASCH_domain"/>
</dbReference>
<dbReference type="Pfam" id="PF04266">
    <property type="entry name" value="ASCH"/>
    <property type="match status" value="1"/>
</dbReference>
<dbReference type="InterPro" id="IPR051533">
    <property type="entry name" value="WaaL-like"/>
</dbReference>
<feature type="transmembrane region" description="Helical" evidence="5">
    <location>
        <begin position="119"/>
        <end position="136"/>
    </location>
</feature>
<evidence type="ECO:0000313" key="8">
    <source>
        <dbReference type="EMBL" id="PJE75756.1"/>
    </source>
</evidence>
<evidence type="ECO:0000256" key="1">
    <source>
        <dbReference type="ARBA" id="ARBA00004141"/>
    </source>
</evidence>
<evidence type="ECO:0008006" key="10">
    <source>
        <dbReference type="Google" id="ProtNLM"/>
    </source>
</evidence>
<proteinExistence type="predicted"/>
<gene>
    <name evidence="8" type="ORF">COV04_03270</name>
</gene>
<sequence length="539" mass="60226">MLSALISSYLVLFAYLTYRSPRLALATLVAVLPSYLIRFTVFGVPATLLEVTIWTFAFIWFLTAYRQRGGFRLLKPAQAVSKNNPFHPYFFPILLWLTVATVAAVVSPNPVAALGVWKAYFVEPLLIFSIAIVEFVEAKERRWLVYGLGVAALAIALGAWFQKITGLFIPEPYASALPLKVTSFFAYPNAVGLFLAPVIALYATWAFYNARNSLRLLWQAIVVIFGIGAIVFSMTKGAWIGVVTGILFGAFFALRGRHRIALFAVGVIALLAVLVLPVTRQTIIEQATLHSPSGKMRVAVWQETMAMLTAHPVVGAGLAGYQIAVAPYHQDWRPEVTPYKIEIFLYPHNAFLNVWAELGIAGLLVFFWLLFAFFRLAWDRRGQALSVAAMAAMVALLVHGLVDVPYFKNDLAFLFWILMAISLLESLRVHVLHVGEDSFSAISRGARQVEARLLDRRHRAINVGDILLCYPHENSYECVRAEVVELTPKETFSELLATYHPAELGFETEAHGLATLRQRYSEEDEQYLGVVGIRLRVVR</sequence>
<feature type="transmembrane region" description="Helical" evidence="5">
    <location>
        <begin position="261"/>
        <end position="279"/>
    </location>
</feature>
<evidence type="ECO:0000256" key="5">
    <source>
        <dbReference type="SAM" id="Phobius"/>
    </source>
</evidence>
<comment type="caution">
    <text evidence="8">The sequence shown here is derived from an EMBL/GenBank/DDBJ whole genome shotgun (WGS) entry which is preliminary data.</text>
</comment>
<dbReference type="EMBL" id="PFET01000010">
    <property type="protein sequence ID" value="PJE75756.1"/>
    <property type="molecule type" value="Genomic_DNA"/>
</dbReference>
<dbReference type="PANTHER" id="PTHR37422:SF13">
    <property type="entry name" value="LIPOPOLYSACCHARIDE BIOSYNTHESIS PROTEIN PA4999-RELATED"/>
    <property type="match status" value="1"/>
</dbReference>
<organism evidence="8 9">
    <name type="scientific">Candidatus Uhrbacteria bacterium CG10_big_fil_rev_8_21_14_0_10_48_11</name>
    <dbReference type="NCBI Taxonomy" id="1975037"/>
    <lineage>
        <taxon>Bacteria</taxon>
        <taxon>Candidatus Uhriibacteriota</taxon>
    </lineage>
</organism>
<accession>A0A2M8LEE9</accession>
<dbReference type="SUPFAM" id="SSF88697">
    <property type="entry name" value="PUA domain-like"/>
    <property type="match status" value="1"/>
</dbReference>
<keyword evidence="2 5" id="KW-0812">Transmembrane</keyword>
<dbReference type="InterPro" id="IPR015947">
    <property type="entry name" value="PUA-like_sf"/>
</dbReference>
<dbReference type="Pfam" id="PF04932">
    <property type="entry name" value="Wzy_C"/>
    <property type="match status" value="1"/>
</dbReference>
<evidence type="ECO:0000256" key="4">
    <source>
        <dbReference type="ARBA" id="ARBA00023136"/>
    </source>
</evidence>
<protein>
    <recommendedName>
        <fullName evidence="10">ASCH domain-containing protein</fullName>
    </recommendedName>
</protein>
<feature type="domain" description="O-antigen ligase-related" evidence="7">
    <location>
        <begin position="222"/>
        <end position="367"/>
    </location>
</feature>
<evidence type="ECO:0000256" key="2">
    <source>
        <dbReference type="ARBA" id="ARBA00022692"/>
    </source>
</evidence>
<feature type="transmembrane region" description="Helical" evidence="5">
    <location>
        <begin position="413"/>
        <end position="434"/>
    </location>
</feature>
<dbReference type="PANTHER" id="PTHR37422">
    <property type="entry name" value="TEICHURONIC ACID BIOSYNTHESIS PROTEIN TUAE"/>
    <property type="match status" value="1"/>
</dbReference>
<evidence type="ECO:0000259" key="7">
    <source>
        <dbReference type="Pfam" id="PF04932"/>
    </source>
</evidence>
<feature type="transmembrane region" description="Helical" evidence="5">
    <location>
        <begin position="385"/>
        <end position="407"/>
    </location>
</feature>
<evidence type="ECO:0000313" key="9">
    <source>
        <dbReference type="Proteomes" id="UP000231152"/>
    </source>
</evidence>
<evidence type="ECO:0000256" key="3">
    <source>
        <dbReference type="ARBA" id="ARBA00022989"/>
    </source>
</evidence>
<comment type="subcellular location">
    <subcellularLocation>
        <location evidence="1">Membrane</location>
        <topology evidence="1">Multi-pass membrane protein</topology>
    </subcellularLocation>
</comment>
<feature type="transmembrane region" description="Helical" evidence="5">
    <location>
        <begin position="216"/>
        <end position="232"/>
    </location>
</feature>